<sequence length="509" mass="59140">DLNPLHPWERMLALKSHCCERCVRDFVSRTALKYHFHQKHLGKVHCEKCGQEVLREKLQDHKRRMRIRCAHEWEYLSVCDRSTTETHKLNWENLEERNIKHMATKISKTCRMCSRHFETVLSRENHEMQEHHFTASKRGKGDACRFLFLEDTVIDSGYKPECLQDFHFIICWSRFAGEKIRPASGPLSTACVAEIGALVQLIWGCFPVPASRVIQDGSYIKGTDTRGCSEIDIVLFSDVFANVNHRKKQLREELAALRKNLKQTSLGNRILMGKRAPLSLRFNFLWTESLHSHSFEIMAYYDVLGPTPSTDLKLHLYRKLYLCNDSDEAQLCALALLPYQVDFVEASVGRVKELIHLVIHWFKTSFANRTEENKFRILPSAYTVELLTIHIWELAEKPLFFSLVQGLRAVLKLLVRDAEIDVVWNRDYHGKFPIFVKGNQKHTRPFILDPVNHTVNRCDTCNAWDEVAHVARRSLSKPLFSRNPFPQVMVGEIAFLLLFVLSLKALEEK</sequence>
<dbReference type="PROSITE" id="PS00028">
    <property type="entry name" value="ZINC_FINGER_C2H2_1"/>
    <property type="match status" value="1"/>
</dbReference>
<dbReference type="GO" id="GO:0001730">
    <property type="term" value="F:2'-5'-oligoadenylate synthetase activity"/>
    <property type="evidence" value="ECO:0007669"/>
    <property type="project" value="TreeGrafter"/>
</dbReference>
<dbReference type="PROSITE" id="PS50157">
    <property type="entry name" value="ZINC_FINGER_C2H2_2"/>
    <property type="match status" value="1"/>
</dbReference>
<dbReference type="SUPFAM" id="SSF81631">
    <property type="entry name" value="PAP/OAS1 substrate-binding domain"/>
    <property type="match status" value="1"/>
</dbReference>
<keyword evidence="3" id="KW-0862">Zinc</keyword>
<evidence type="ECO:0000313" key="6">
    <source>
        <dbReference type="EMBL" id="KAF5913559.1"/>
    </source>
</evidence>
<accession>A0A7J7ECT3</accession>
<dbReference type="InterPro" id="IPR013087">
    <property type="entry name" value="Znf_C2H2_type"/>
</dbReference>
<dbReference type="Gene3D" id="1.10.1410.20">
    <property type="entry name" value="2'-5'-oligoadenylate synthetase 1, domain 2"/>
    <property type="match status" value="1"/>
</dbReference>
<evidence type="ECO:0000256" key="3">
    <source>
        <dbReference type="PROSITE-ProRule" id="PRU00042"/>
    </source>
</evidence>
<feature type="non-terminal residue" evidence="6">
    <location>
        <position position="509"/>
    </location>
</feature>
<proteinExistence type="inferred from homology"/>
<dbReference type="InterPro" id="IPR018952">
    <property type="entry name" value="2-5-oligoAdlate_synth_1_dom2/C"/>
</dbReference>
<keyword evidence="7" id="KW-1185">Reference proteome</keyword>
<keyword evidence="3" id="KW-0863">Zinc-finger</keyword>
<dbReference type="Proteomes" id="UP000551758">
    <property type="component" value="Unassembled WGS sequence"/>
</dbReference>
<dbReference type="GO" id="GO:0008270">
    <property type="term" value="F:zinc ion binding"/>
    <property type="evidence" value="ECO:0007669"/>
    <property type="project" value="UniProtKB-KW"/>
</dbReference>
<dbReference type="EMBL" id="JACDTQ010003641">
    <property type="protein sequence ID" value="KAF5913559.1"/>
    <property type="molecule type" value="Genomic_DNA"/>
</dbReference>
<dbReference type="PANTHER" id="PTHR11258:SF21">
    <property type="entry name" value="C2H2-TYPE DOMAIN-CONTAINING PROTEIN"/>
    <property type="match status" value="1"/>
</dbReference>
<dbReference type="GO" id="GO:0016020">
    <property type="term" value="C:membrane"/>
    <property type="evidence" value="ECO:0007669"/>
    <property type="project" value="TreeGrafter"/>
</dbReference>
<dbReference type="AlphaFoldDB" id="A0A7J7ECT3"/>
<comment type="caution">
    <text evidence="6">The sequence shown here is derived from an EMBL/GenBank/DDBJ whole genome shotgun (WGS) entry which is preliminary data.</text>
</comment>
<comment type="similarity">
    <text evidence="1">Belongs to the 2-5A synthase family.</text>
</comment>
<dbReference type="Pfam" id="PF10421">
    <property type="entry name" value="OAS1_C"/>
    <property type="match status" value="1"/>
</dbReference>
<dbReference type="SUPFAM" id="SSF81301">
    <property type="entry name" value="Nucleotidyltransferase"/>
    <property type="match status" value="1"/>
</dbReference>
<protein>
    <recommendedName>
        <fullName evidence="5">C2H2-type domain-containing protein</fullName>
    </recommendedName>
</protein>
<gene>
    <name evidence="6" type="ORF">HPG69_017179</name>
</gene>
<reference evidence="6 7" key="1">
    <citation type="journal article" date="2020" name="Mol. Biol. Evol.">
        <title>Interspecific Gene Flow and the Evolution of Specialization in Black and White Rhinoceros.</title>
        <authorList>
            <person name="Moodley Y."/>
            <person name="Westbury M.V."/>
            <person name="Russo I.M."/>
            <person name="Gopalakrishnan S."/>
            <person name="Rakotoarivelo A."/>
            <person name="Olsen R.A."/>
            <person name="Prost S."/>
            <person name="Tunstall T."/>
            <person name="Ryder O.A."/>
            <person name="Dalen L."/>
            <person name="Bruford M.W."/>
        </authorList>
    </citation>
    <scope>NUCLEOTIDE SEQUENCE [LARGE SCALE GENOMIC DNA]</scope>
    <source>
        <strain evidence="6">SBR-YM</strain>
        <tissue evidence="6">Skin</tissue>
    </source>
</reference>
<dbReference type="GO" id="GO:0005829">
    <property type="term" value="C:cytosol"/>
    <property type="evidence" value="ECO:0007669"/>
    <property type="project" value="TreeGrafter"/>
</dbReference>
<dbReference type="GO" id="GO:0005654">
    <property type="term" value="C:nucleoplasm"/>
    <property type="evidence" value="ECO:0007669"/>
    <property type="project" value="TreeGrafter"/>
</dbReference>
<dbReference type="PROSITE" id="PS50152">
    <property type="entry name" value="25A_SYNTH_3"/>
    <property type="match status" value="1"/>
</dbReference>
<dbReference type="GO" id="GO:0003725">
    <property type="term" value="F:double-stranded RNA binding"/>
    <property type="evidence" value="ECO:0007669"/>
    <property type="project" value="TreeGrafter"/>
</dbReference>
<evidence type="ECO:0000256" key="4">
    <source>
        <dbReference type="SAM" id="Coils"/>
    </source>
</evidence>
<dbReference type="Gene3D" id="3.30.460.10">
    <property type="entry name" value="Beta Polymerase, domain 2"/>
    <property type="match status" value="1"/>
</dbReference>
<evidence type="ECO:0000259" key="5">
    <source>
        <dbReference type="PROSITE" id="PS50157"/>
    </source>
</evidence>
<dbReference type="InterPro" id="IPR043519">
    <property type="entry name" value="NT_sf"/>
</dbReference>
<evidence type="ECO:0000256" key="2">
    <source>
        <dbReference type="ARBA" id="ARBA00022884"/>
    </source>
</evidence>
<organism evidence="6 7">
    <name type="scientific">Diceros bicornis minor</name>
    <name type="common">South-central black rhinoceros</name>
    <dbReference type="NCBI Taxonomy" id="77932"/>
    <lineage>
        <taxon>Eukaryota</taxon>
        <taxon>Metazoa</taxon>
        <taxon>Chordata</taxon>
        <taxon>Craniata</taxon>
        <taxon>Vertebrata</taxon>
        <taxon>Euteleostomi</taxon>
        <taxon>Mammalia</taxon>
        <taxon>Eutheria</taxon>
        <taxon>Laurasiatheria</taxon>
        <taxon>Perissodactyla</taxon>
        <taxon>Rhinocerotidae</taxon>
        <taxon>Diceros</taxon>
    </lineage>
</organism>
<evidence type="ECO:0000313" key="7">
    <source>
        <dbReference type="Proteomes" id="UP000551758"/>
    </source>
</evidence>
<name>A0A7J7ECT3_DICBM</name>
<keyword evidence="3" id="KW-0479">Metal-binding</keyword>
<dbReference type="PANTHER" id="PTHR11258">
    <property type="entry name" value="2-5 OLIGOADENYLATE SYNTHETASE"/>
    <property type="match status" value="1"/>
</dbReference>
<feature type="domain" description="C2H2-type" evidence="5">
    <location>
        <begin position="17"/>
        <end position="45"/>
    </location>
</feature>
<feature type="coiled-coil region" evidence="4">
    <location>
        <begin position="240"/>
        <end position="267"/>
    </location>
</feature>
<keyword evidence="4" id="KW-0175">Coiled coil</keyword>
<keyword evidence="2" id="KW-0694">RNA-binding</keyword>
<evidence type="ECO:0000256" key="1">
    <source>
        <dbReference type="ARBA" id="ARBA00009526"/>
    </source>
</evidence>